<protein>
    <submittedName>
        <fullName evidence="1">Uncharacterized protein</fullName>
    </submittedName>
</protein>
<dbReference type="Proteomes" id="UP000266441">
    <property type="component" value="Unassembled WGS sequence"/>
</dbReference>
<sequence length="64" mass="7513">MIYSSFNAIFILIFRGTKIAILKRIHEILFFFGNSVDKELYFIDFQCVKFEVSCAFLGFEGLFN</sequence>
<dbReference type="AlphaFoldDB" id="A0A399D6A2"/>
<gene>
    <name evidence="1" type="ORF">D1164_04950</name>
</gene>
<evidence type="ECO:0000313" key="2">
    <source>
        <dbReference type="Proteomes" id="UP000266441"/>
    </source>
</evidence>
<organism evidence="1 2">
    <name type="scientific">Mariniphaga sediminis</name>
    <dbReference type="NCBI Taxonomy" id="1628158"/>
    <lineage>
        <taxon>Bacteria</taxon>
        <taxon>Pseudomonadati</taxon>
        <taxon>Bacteroidota</taxon>
        <taxon>Bacteroidia</taxon>
        <taxon>Marinilabiliales</taxon>
        <taxon>Prolixibacteraceae</taxon>
        <taxon>Mariniphaga</taxon>
    </lineage>
</organism>
<keyword evidence="2" id="KW-1185">Reference proteome</keyword>
<reference evidence="1 2" key="1">
    <citation type="journal article" date="2015" name="Int. J. Syst. Evol. Microbiol.">
        <title>Mariniphaga sediminis sp. nov., isolated from coastal sediment.</title>
        <authorList>
            <person name="Wang F.Q."/>
            <person name="Shen Q.Y."/>
            <person name="Chen G.J."/>
            <person name="Du Z.J."/>
        </authorList>
    </citation>
    <scope>NUCLEOTIDE SEQUENCE [LARGE SCALE GENOMIC DNA]</scope>
    <source>
        <strain evidence="1 2">SY21</strain>
    </source>
</reference>
<comment type="caution">
    <text evidence="1">The sequence shown here is derived from an EMBL/GenBank/DDBJ whole genome shotgun (WGS) entry which is preliminary data.</text>
</comment>
<accession>A0A399D6A2</accession>
<evidence type="ECO:0000313" key="1">
    <source>
        <dbReference type="EMBL" id="RIH66261.1"/>
    </source>
</evidence>
<dbReference type="EMBL" id="QWET01000003">
    <property type="protein sequence ID" value="RIH66261.1"/>
    <property type="molecule type" value="Genomic_DNA"/>
</dbReference>
<name>A0A399D6A2_9BACT</name>
<proteinExistence type="predicted"/>